<comment type="similarity">
    <text evidence="2 6">Belongs to the FPP/GGPP synthase family.</text>
</comment>
<evidence type="ECO:0000313" key="7">
    <source>
        <dbReference type="EMBL" id="MFC0318180.1"/>
    </source>
</evidence>
<accession>A0ABV6HH36</accession>
<organism evidence="7 8">
    <name type="scientific">Olivibacter oleidegradans</name>
    <dbReference type="NCBI Taxonomy" id="760123"/>
    <lineage>
        <taxon>Bacteria</taxon>
        <taxon>Pseudomonadati</taxon>
        <taxon>Bacteroidota</taxon>
        <taxon>Sphingobacteriia</taxon>
        <taxon>Sphingobacteriales</taxon>
        <taxon>Sphingobacteriaceae</taxon>
        <taxon>Olivibacter</taxon>
    </lineage>
</organism>
<dbReference type="InterPro" id="IPR008949">
    <property type="entry name" value="Isoprenoid_synthase_dom_sf"/>
</dbReference>
<name>A0ABV6HH36_9SPHI</name>
<sequence length="323" mass="36511">MHSFSAISDLYQQKRDSLVFPLTPSNLYGSINYFLDLPGKRIRPALCLMANELFTPIRSDSYRIAHAIDLFHNFTLIHDDIMDRSPLRRGRATLHTKYDEGTAILAGDTLFIYCYLLLNKVDLIHRTHIVELFSETAKQVCEGQQMDIDLEKKEMDAVHYADYLEMITRKTSVLLGCAAQCGAIMGGANEQQQISLYEFGKNIGIAFQIQDDYLDTFGLTARTGKQVGGDILENKKTALLVKAFEVADFKQKIMLKEAFLQTGQDKVQAVINSYKALEVDQWATKAIESYTAIAFGNLEEIDVPVFKKEKLMKLANSLLVRQS</sequence>
<dbReference type="PANTHER" id="PTHR12001:SF85">
    <property type="entry name" value="SHORT CHAIN ISOPRENYL DIPHOSPHATE SYNTHASE"/>
    <property type="match status" value="1"/>
</dbReference>
<evidence type="ECO:0000256" key="2">
    <source>
        <dbReference type="ARBA" id="ARBA00006706"/>
    </source>
</evidence>
<protein>
    <submittedName>
        <fullName evidence="7">Polyprenyl synthetase family protein</fullName>
        <ecNumber evidence="7">2.5.1.-</ecNumber>
    </submittedName>
</protein>
<dbReference type="InterPro" id="IPR000092">
    <property type="entry name" value="Polyprenyl_synt"/>
</dbReference>
<dbReference type="Pfam" id="PF00348">
    <property type="entry name" value="polyprenyl_synt"/>
    <property type="match status" value="1"/>
</dbReference>
<dbReference type="InterPro" id="IPR033749">
    <property type="entry name" value="Polyprenyl_synt_CS"/>
</dbReference>
<dbReference type="GO" id="GO:0016740">
    <property type="term" value="F:transferase activity"/>
    <property type="evidence" value="ECO:0007669"/>
    <property type="project" value="UniProtKB-KW"/>
</dbReference>
<dbReference type="SFLD" id="SFLDS00005">
    <property type="entry name" value="Isoprenoid_Synthase_Type_I"/>
    <property type="match status" value="1"/>
</dbReference>
<evidence type="ECO:0000313" key="8">
    <source>
        <dbReference type="Proteomes" id="UP001589774"/>
    </source>
</evidence>
<evidence type="ECO:0000256" key="1">
    <source>
        <dbReference type="ARBA" id="ARBA00001946"/>
    </source>
</evidence>
<dbReference type="PROSITE" id="PS00444">
    <property type="entry name" value="POLYPRENYL_SYNTHASE_2"/>
    <property type="match status" value="1"/>
</dbReference>
<evidence type="ECO:0000256" key="4">
    <source>
        <dbReference type="ARBA" id="ARBA00022723"/>
    </source>
</evidence>
<dbReference type="RefSeq" id="WP_130856247.1">
    <property type="nucleotide sequence ID" value="NZ_JBHLWO010000001.1"/>
</dbReference>
<keyword evidence="3 6" id="KW-0808">Transferase</keyword>
<dbReference type="Gene3D" id="1.10.600.10">
    <property type="entry name" value="Farnesyl Diphosphate Synthase"/>
    <property type="match status" value="1"/>
</dbReference>
<evidence type="ECO:0000256" key="6">
    <source>
        <dbReference type="RuleBase" id="RU004466"/>
    </source>
</evidence>
<keyword evidence="5" id="KW-0460">Magnesium</keyword>
<gene>
    <name evidence="7" type="ORF">ACFFI0_07655</name>
</gene>
<comment type="cofactor">
    <cofactor evidence="1">
        <name>Mg(2+)</name>
        <dbReference type="ChEBI" id="CHEBI:18420"/>
    </cofactor>
</comment>
<dbReference type="CDD" id="cd00685">
    <property type="entry name" value="Trans_IPPS_HT"/>
    <property type="match status" value="1"/>
</dbReference>
<dbReference type="PROSITE" id="PS00723">
    <property type="entry name" value="POLYPRENYL_SYNTHASE_1"/>
    <property type="match status" value="1"/>
</dbReference>
<dbReference type="PANTHER" id="PTHR12001">
    <property type="entry name" value="GERANYLGERANYL PYROPHOSPHATE SYNTHASE"/>
    <property type="match status" value="1"/>
</dbReference>
<keyword evidence="8" id="KW-1185">Reference proteome</keyword>
<dbReference type="EMBL" id="JBHLWO010000001">
    <property type="protein sequence ID" value="MFC0318180.1"/>
    <property type="molecule type" value="Genomic_DNA"/>
</dbReference>
<dbReference type="SUPFAM" id="SSF48576">
    <property type="entry name" value="Terpenoid synthases"/>
    <property type="match status" value="1"/>
</dbReference>
<dbReference type="EC" id="2.5.1.-" evidence="7"/>
<dbReference type="Proteomes" id="UP001589774">
    <property type="component" value="Unassembled WGS sequence"/>
</dbReference>
<proteinExistence type="inferred from homology"/>
<dbReference type="SFLD" id="SFLDG01017">
    <property type="entry name" value="Polyprenyl_Transferase_Like"/>
    <property type="match status" value="1"/>
</dbReference>
<keyword evidence="4" id="KW-0479">Metal-binding</keyword>
<comment type="caution">
    <text evidence="7">The sequence shown here is derived from an EMBL/GenBank/DDBJ whole genome shotgun (WGS) entry which is preliminary data.</text>
</comment>
<evidence type="ECO:0000256" key="5">
    <source>
        <dbReference type="ARBA" id="ARBA00022842"/>
    </source>
</evidence>
<evidence type="ECO:0000256" key="3">
    <source>
        <dbReference type="ARBA" id="ARBA00022679"/>
    </source>
</evidence>
<reference evidence="7 8" key="1">
    <citation type="submission" date="2024-09" db="EMBL/GenBank/DDBJ databases">
        <authorList>
            <person name="Sun Q."/>
            <person name="Mori K."/>
        </authorList>
    </citation>
    <scope>NUCLEOTIDE SEQUENCE [LARGE SCALE GENOMIC DNA]</scope>
    <source>
        <strain evidence="7 8">CCM 7765</strain>
    </source>
</reference>